<gene>
    <name evidence="1" type="ORF">PLEOSDRAFT_1084337</name>
</gene>
<dbReference type="VEuPathDB" id="FungiDB:PLEOSDRAFT_1084337"/>
<evidence type="ECO:0000313" key="1">
    <source>
        <dbReference type="EMBL" id="KDQ26446.1"/>
    </source>
</evidence>
<protein>
    <submittedName>
        <fullName evidence="1">Uncharacterized protein</fullName>
    </submittedName>
</protein>
<dbReference type="Proteomes" id="UP000027073">
    <property type="component" value="Unassembled WGS sequence"/>
</dbReference>
<dbReference type="InParanoid" id="A0A067NS39"/>
<accession>A0A067NS39</accession>
<reference evidence="2" key="1">
    <citation type="journal article" date="2014" name="Proc. Natl. Acad. Sci. U.S.A.">
        <title>Extensive sampling of basidiomycete genomes demonstrates inadequacy of the white-rot/brown-rot paradigm for wood decay fungi.</title>
        <authorList>
            <person name="Riley R."/>
            <person name="Salamov A.A."/>
            <person name="Brown D.W."/>
            <person name="Nagy L.G."/>
            <person name="Floudas D."/>
            <person name="Held B.W."/>
            <person name="Levasseur A."/>
            <person name="Lombard V."/>
            <person name="Morin E."/>
            <person name="Otillar R."/>
            <person name="Lindquist E.A."/>
            <person name="Sun H."/>
            <person name="LaButti K.M."/>
            <person name="Schmutz J."/>
            <person name="Jabbour D."/>
            <person name="Luo H."/>
            <person name="Baker S.E."/>
            <person name="Pisabarro A.G."/>
            <person name="Walton J.D."/>
            <person name="Blanchette R.A."/>
            <person name="Henrissat B."/>
            <person name="Martin F."/>
            <person name="Cullen D."/>
            <person name="Hibbett D.S."/>
            <person name="Grigoriev I.V."/>
        </authorList>
    </citation>
    <scope>NUCLEOTIDE SEQUENCE [LARGE SCALE GENOMIC DNA]</scope>
    <source>
        <strain evidence="2">PC15</strain>
    </source>
</reference>
<sequence>MTDSTKPQIALVGSYSDAFVTALQDEDFEVEQCDSVPNPATRTSSLAALALKGDDYTLSESDITLMLPDKTVLIFFGPTSTLLETIQSATNTPIDIPSLGLVDGLPLLVYMGTLANNVRITIKWLAWSPDAKYNVTTTNSSLIQKYNLNWYTDVYSYATGADCRGKTSDQFTSAGGIVYTVAVDRGAMVRASDSAPRYLGPTSGYCSYYFVDRNQTGHHPGSSLQMTTYQPRGPESQIDGQVQYNISFEQDMQMFNNNGNSAYTFKAQYTNSFTLDQFQLHEVLGDSGVDFSVDYNGYYDRWADPTFVTDKWWNPGVYQKVKRQGRSYWIVRENLPADNLPINGLTVLSSSVGKYPLGCRAFKSNYWRTTSDDNHIHYQTTATAYSSGLANTLDLTWT</sequence>
<dbReference type="OrthoDB" id="2873112at2759"/>
<proteinExistence type="predicted"/>
<organism evidence="1 2">
    <name type="scientific">Pleurotus ostreatus (strain PC15)</name>
    <name type="common">Oyster mushroom</name>
    <dbReference type="NCBI Taxonomy" id="1137138"/>
    <lineage>
        <taxon>Eukaryota</taxon>
        <taxon>Fungi</taxon>
        <taxon>Dikarya</taxon>
        <taxon>Basidiomycota</taxon>
        <taxon>Agaricomycotina</taxon>
        <taxon>Agaricomycetes</taxon>
        <taxon>Agaricomycetidae</taxon>
        <taxon>Agaricales</taxon>
        <taxon>Pleurotineae</taxon>
        <taxon>Pleurotaceae</taxon>
        <taxon>Pleurotus</taxon>
    </lineage>
</organism>
<name>A0A067NS39_PLEO1</name>
<evidence type="ECO:0000313" key="2">
    <source>
        <dbReference type="Proteomes" id="UP000027073"/>
    </source>
</evidence>
<dbReference type="AlphaFoldDB" id="A0A067NS39"/>
<dbReference type="EMBL" id="KL198009">
    <property type="protein sequence ID" value="KDQ26446.1"/>
    <property type="molecule type" value="Genomic_DNA"/>
</dbReference>
<dbReference type="HOGENOM" id="CLU_571224_0_0_1"/>